<dbReference type="AlphaFoldDB" id="A0A6P7FJI1"/>
<dbReference type="CDD" id="cd15489">
    <property type="entry name" value="PHD_SF"/>
    <property type="match status" value="1"/>
</dbReference>
<dbReference type="GO" id="GO:0008270">
    <property type="term" value="F:zinc ion binding"/>
    <property type="evidence" value="ECO:0007669"/>
    <property type="project" value="UniProtKB-KW"/>
</dbReference>
<evidence type="ECO:0000256" key="4">
    <source>
        <dbReference type="PROSITE-ProRule" id="PRU00146"/>
    </source>
</evidence>
<dbReference type="InterPro" id="IPR011011">
    <property type="entry name" value="Znf_FYVE_PHD"/>
</dbReference>
<reference evidence="6" key="1">
    <citation type="submission" date="2025-08" db="UniProtKB">
        <authorList>
            <consortium name="RefSeq"/>
        </authorList>
    </citation>
    <scope>IDENTIFICATION</scope>
    <source>
        <tissue evidence="6">Whole insect</tissue>
    </source>
</reference>
<gene>
    <name evidence="6" type="primary">LOC114330961</name>
</gene>
<dbReference type="InterPro" id="IPR019786">
    <property type="entry name" value="Zinc_finger_PHD-type_CS"/>
</dbReference>
<dbReference type="SMART" id="SM00249">
    <property type="entry name" value="PHD"/>
    <property type="match status" value="1"/>
</dbReference>
<name>A0A6P7FJI1_DIAVI</name>
<sequence length="218" mass="24913">MSGGGRSCAVCSDNFIVNTKLVKCDFCCECYHTNCAKVKDQFLKLKQDADNFMWFCNNCLPKVRVFTSGRGDLSNSKHEELIERTSKLINLLESSDSLPSNKPSYASWSDVVKKNKTEPLIIKPKNLNQNSSVTKSVLSQKVDPNNINVALTEVKQGFQSKLMIHCQDKQSLSIQFLTFEYRKQIDLMKTKRQCDRGIYDQRTVPIDVNEDWVEPKDI</sequence>
<evidence type="ECO:0000256" key="3">
    <source>
        <dbReference type="ARBA" id="ARBA00022833"/>
    </source>
</evidence>
<keyword evidence="1" id="KW-0479">Metal-binding</keyword>
<keyword evidence="2 4" id="KW-0863">Zinc-finger</keyword>
<dbReference type="InterPro" id="IPR019787">
    <property type="entry name" value="Znf_PHD-finger"/>
</dbReference>
<dbReference type="InterPro" id="IPR013083">
    <property type="entry name" value="Znf_RING/FYVE/PHD"/>
</dbReference>
<evidence type="ECO:0000256" key="2">
    <source>
        <dbReference type="ARBA" id="ARBA00022771"/>
    </source>
</evidence>
<dbReference type="RefSeq" id="XP_028136249.1">
    <property type="nucleotide sequence ID" value="XM_028280448.1"/>
</dbReference>
<evidence type="ECO:0000313" key="6">
    <source>
        <dbReference type="RefSeq" id="XP_028136249.1"/>
    </source>
</evidence>
<organism evidence="6">
    <name type="scientific">Diabrotica virgifera virgifera</name>
    <name type="common">western corn rootworm</name>
    <dbReference type="NCBI Taxonomy" id="50390"/>
    <lineage>
        <taxon>Eukaryota</taxon>
        <taxon>Metazoa</taxon>
        <taxon>Ecdysozoa</taxon>
        <taxon>Arthropoda</taxon>
        <taxon>Hexapoda</taxon>
        <taxon>Insecta</taxon>
        <taxon>Pterygota</taxon>
        <taxon>Neoptera</taxon>
        <taxon>Endopterygota</taxon>
        <taxon>Coleoptera</taxon>
        <taxon>Polyphaga</taxon>
        <taxon>Cucujiformia</taxon>
        <taxon>Chrysomeloidea</taxon>
        <taxon>Chrysomelidae</taxon>
        <taxon>Galerucinae</taxon>
        <taxon>Diabroticina</taxon>
        <taxon>Diabroticites</taxon>
        <taxon>Diabrotica</taxon>
    </lineage>
</organism>
<proteinExistence type="predicted"/>
<accession>A0A6P7FJI1</accession>
<keyword evidence="3" id="KW-0862">Zinc</keyword>
<dbReference type="InterPro" id="IPR001965">
    <property type="entry name" value="Znf_PHD"/>
</dbReference>
<dbReference type="PROSITE" id="PS50016">
    <property type="entry name" value="ZF_PHD_2"/>
    <property type="match status" value="1"/>
</dbReference>
<evidence type="ECO:0000259" key="5">
    <source>
        <dbReference type="PROSITE" id="PS50016"/>
    </source>
</evidence>
<evidence type="ECO:0000256" key="1">
    <source>
        <dbReference type="ARBA" id="ARBA00022723"/>
    </source>
</evidence>
<dbReference type="SUPFAM" id="SSF57903">
    <property type="entry name" value="FYVE/PHD zinc finger"/>
    <property type="match status" value="1"/>
</dbReference>
<dbReference type="PROSITE" id="PS01359">
    <property type="entry name" value="ZF_PHD_1"/>
    <property type="match status" value="1"/>
</dbReference>
<protein>
    <submittedName>
        <fullName evidence="6">Uncharacterized protein LOC114330961</fullName>
    </submittedName>
</protein>
<dbReference type="InParanoid" id="A0A6P7FJI1"/>
<feature type="domain" description="PHD-type" evidence="5">
    <location>
        <begin position="5"/>
        <end position="62"/>
    </location>
</feature>
<dbReference type="Gene3D" id="3.30.40.10">
    <property type="entry name" value="Zinc/RING finger domain, C3HC4 (zinc finger)"/>
    <property type="match status" value="1"/>
</dbReference>